<evidence type="ECO:0000256" key="4">
    <source>
        <dbReference type="ARBA" id="ARBA00023008"/>
    </source>
</evidence>
<gene>
    <name evidence="8" type="ORF">RT717_20165</name>
</gene>
<dbReference type="RefSeq" id="WP_317488159.1">
    <property type="nucleotide sequence ID" value="NZ_CP136051.1"/>
</dbReference>
<dbReference type="PROSITE" id="PS00196">
    <property type="entry name" value="COPPER_BLUE"/>
    <property type="match status" value="1"/>
</dbReference>
<dbReference type="SUPFAM" id="SSF48371">
    <property type="entry name" value="ARM repeat"/>
    <property type="match status" value="1"/>
</dbReference>
<evidence type="ECO:0000256" key="2">
    <source>
        <dbReference type="ARBA" id="ARBA00022723"/>
    </source>
</evidence>
<keyword evidence="3" id="KW-0249">Electron transport</keyword>
<name>A0ABZ0IML5_9BACT</name>
<dbReference type="InterPro" id="IPR028871">
    <property type="entry name" value="BlueCu_1_BS"/>
</dbReference>
<organism evidence="8 9">
    <name type="scientific">Imperialibacter roseus</name>
    <dbReference type="NCBI Taxonomy" id="1324217"/>
    <lineage>
        <taxon>Bacteria</taxon>
        <taxon>Pseudomonadati</taxon>
        <taxon>Bacteroidota</taxon>
        <taxon>Cytophagia</taxon>
        <taxon>Cytophagales</taxon>
        <taxon>Flammeovirgaceae</taxon>
        <taxon>Imperialibacter</taxon>
    </lineage>
</organism>
<sequence>MKYTIPTLTSARAVLGLLSLAMTLFFTSCSNNSGPRRLEILFLGHASEHHPSEKYAPILAQAVAQRGINISYTNDPNDLNATNLAKFDGLILYANHDSITSSQEKALLDFVEGGKGFIPIHCATWCFRNSPKVVNLMGGQFKTHETGTFTADILMPEHPVMQGLSTFETWDETYVHDKLASDNTVLMERVEGDHHEPWTWVRNQGKGRVFYTAYGHDERTWNNPGFQDLVANGIFWAVGDEVAQKAKQFKIAQLSYSDAVIPNYEKRDPAPKLQAPLSPDSSMTHIQIPPGFELSLFASEPDIINPIAMAWDEKGRLWVVETVDYPNTVRDEEGVGDDRIKILEDTDGDGKADKFTVFADKLNIPTSIVFVNGGILISQAPLFLFLKDTDGDDKADVREEVMGGWGVSDTHAGPSNLRYGFNNKIWGTVGYSGFEGKIGNEDFEYDQAVFNLSRDFKHMSHHTRTTNNTWGLGFTENNDIFVSTANNTHTAYVNVPYAFTKKVKNFSNDFATKLDGHYAMHPVTKNYRQVDVFGGFTAAAGHNFYTARRFPKEYWNRVAFIAEPTGKLLHKGIFEVDGAGFKESDGWNMMAASDEYMSPVHAEVGPDGNLWVLDWYNFIIQHNPTPTGFENGKGNAHVNPLRDRTHGRIYRISYKGAPEAEKIVLDRKEPASLIKGLKSSNMFWRLTAQRLIVEEGDQNILPQLYELIGSSKEDEIGVNAPAIHAIWAIEGLGALNGTNEDATRIVTNALRNANPGVRKAAIQALPKNATTVESYFNAGSFNDPNLNTRLAAFIEACYMAPSNELGKMFFEASLNEENAADQWLSKAVRAGSLAHKNGFIATYLQNTTELKPDGLTEQIYSSTSFTLLNLGGTKYVAAADFPSVVGKEIYLSGNIWKGNTILNGMLIQHGDKTNGYGVFADNDDFIVVVNQNGKTYTGKGTTDMPVSFKWEFQLTKAGATFILNNVPAVSVKTGGLFDKELKQGLRIDKEADGMTGVKSGTIERFTRGIYNLVAEVGGDNNLSASLDADKVIVLKTIPNKMEYDLKTLEVEAGQTVAIIFENIDFMQHNLLIVKPGTLETVGAAADKMAADANGAEKSYIPDVPELLYSTRLVNPGEKVVLTFTAPSEPGDYPYLCTFPGHWRIMNGILKVTNGKSAD</sequence>
<dbReference type="Proteomes" id="UP001302349">
    <property type="component" value="Chromosome"/>
</dbReference>
<evidence type="ECO:0000313" key="8">
    <source>
        <dbReference type="EMBL" id="WOK05399.1"/>
    </source>
</evidence>
<keyword evidence="4" id="KW-0186">Copper</keyword>
<dbReference type="InterPro" id="IPR055557">
    <property type="entry name" value="DUF7133"/>
</dbReference>
<feature type="domain" description="ThuA-like" evidence="6">
    <location>
        <begin position="45"/>
        <end position="237"/>
    </location>
</feature>
<dbReference type="InterPro" id="IPR013428">
    <property type="entry name" value="Membrane-bound_put_N"/>
</dbReference>
<evidence type="ECO:0000259" key="5">
    <source>
        <dbReference type="Pfam" id="PF00127"/>
    </source>
</evidence>
<evidence type="ECO:0000256" key="3">
    <source>
        <dbReference type="ARBA" id="ARBA00022982"/>
    </source>
</evidence>
<accession>A0ABZ0IML5</accession>
<dbReference type="InterPro" id="IPR011042">
    <property type="entry name" value="6-blade_b-propeller_TolB-like"/>
</dbReference>
<keyword evidence="9" id="KW-1185">Reference proteome</keyword>
<dbReference type="InterPro" id="IPR011989">
    <property type="entry name" value="ARM-like"/>
</dbReference>
<dbReference type="SUPFAM" id="SSF50952">
    <property type="entry name" value="Soluble quinoprotein glucose dehydrogenase"/>
    <property type="match status" value="1"/>
</dbReference>
<dbReference type="Pfam" id="PF06283">
    <property type="entry name" value="ThuA"/>
    <property type="match status" value="1"/>
</dbReference>
<dbReference type="InterPro" id="IPR016024">
    <property type="entry name" value="ARM-type_fold"/>
</dbReference>
<dbReference type="Gene3D" id="3.40.50.880">
    <property type="match status" value="1"/>
</dbReference>
<dbReference type="SUPFAM" id="SSF52317">
    <property type="entry name" value="Class I glutamine amidotransferase-like"/>
    <property type="match status" value="1"/>
</dbReference>
<dbReference type="PANTHER" id="PTHR33546:SF1">
    <property type="entry name" value="LARGE, MULTIFUNCTIONAL SECRETED PROTEIN"/>
    <property type="match status" value="1"/>
</dbReference>
<dbReference type="InterPro" id="IPR011041">
    <property type="entry name" value="Quinoprot_gluc/sorb_DH_b-prop"/>
</dbReference>
<dbReference type="InterPro" id="IPR008972">
    <property type="entry name" value="Cupredoxin"/>
</dbReference>
<dbReference type="Pfam" id="PF00127">
    <property type="entry name" value="Copper-bind"/>
    <property type="match status" value="1"/>
</dbReference>
<dbReference type="CDD" id="cd04233">
    <property type="entry name" value="Auracyanin"/>
    <property type="match status" value="1"/>
</dbReference>
<dbReference type="InterPro" id="IPR029010">
    <property type="entry name" value="ThuA-like"/>
</dbReference>
<evidence type="ECO:0000256" key="1">
    <source>
        <dbReference type="ARBA" id="ARBA00022448"/>
    </source>
</evidence>
<dbReference type="NCBIfam" id="TIGR02604">
    <property type="entry name" value="Piru_Ver_Nterm"/>
    <property type="match status" value="1"/>
</dbReference>
<dbReference type="Gene3D" id="2.60.40.420">
    <property type="entry name" value="Cupredoxins - blue copper proteins"/>
    <property type="match status" value="1"/>
</dbReference>
<feature type="domain" description="Blue (type 1) copper" evidence="5">
    <location>
        <begin position="1038"/>
        <end position="1151"/>
    </location>
</feature>
<dbReference type="Pfam" id="PF23500">
    <property type="entry name" value="DUF7133"/>
    <property type="match status" value="1"/>
</dbReference>
<protein>
    <submittedName>
        <fullName evidence="8">ThuA domain-containing protein</fullName>
    </submittedName>
</protein>
<dbReference type="InterPro" id="IPR029062">
    <property type="entry name" value="Class_I_gatase-like"/>
</dbReference>
<feature type="domain" description="DUF7133" evidence="7">
    <location>
        <begin position="278"/>
        <end position="655"/>
    </location>
</feature>
<evidence type="ECO:0000313" key="9">
    <source>
        <dbReference type="Proteomes" id="UP001302349"/>
    </source>
</evidence>
<dbReference type="Gene3D" id="1.25.10.10">
    <property type="entry name" value="Leucine-rich Repeat Variant"/>
    <property type="match status" value="1"/>
</dbReference>
<reference evidence="8 9" key="1">
    <citation type="journal article" date="2023" name="Microbiol. Resour. Announc.">
        <title>Complete Genome Sequence of Imperialibacter roseus strain P4T.</title>
        <authorList>
            <person name="Tizabi D.R."/>
            <person name="Bachvaroff T."/>
            <person name="Hill R.T."/>
        </authorList>
    </citation>
    <scope>NUCLEOTIDE SEQUENCE [LARGE SCALE GENOMIC DNA]</scope>
    <source>
        <strain evidence="8 9">P4T</strain>
    </source>
</reference>
<evidence type="ECO:0000259" key="7">
    <source>
        <dbReference type="Pfam" id="PF23500"/>
    </source>
</evidence>
<dbReference type="PROSITE" id="PS51257">
    <property type="entry name" value="PROKAR_LIPOPROTEIN"/>
    <property type="match status" value="1"/>
</dbReference>
<dbReference type="Gene3D" id="2.120.10.30">
    <property type="entry name" value="TolB, C-terminal domain"/>
    <property type="match status" value="1"/>
</dbReference>
<dbReference type="EMBL" id="CP136051">
    <property type="protein sequence ID" value="WOK05399.1"/>
    <property type="molecule type" value="Genomic_DNA"/>
</dbReference>
<keyword evidence="1" id="KW-0813">Transport</keyword>
<dbReference type="PANTHER" id="PTHR33546">
    <property type="entry name" value="LARGE, MULTIFUNCTIONAL SECRETED PROTEIN-RELATED"/>
    <property type="match status" value="1"/>
</dbReference>
<evidence type="ECO:0000259" key="6">
    <source>
        <dbReference type="Pfam" id="PF06283"/>
    </source>
</evidence>
<proteinExistence type="predicted"/>
<dbReference type="InterPro" id="IPR000923">
    <property type="entry name" value="BlueCu_1"/>
</dbReference>
<dbReference type="SUPFAM" id="SSF49503">
    <property type="entry name" value="Cupredoxins"/>
    <property type="match status" value="1"/>
</dbReference>
<keyword evidence="2" id="KW-0479">Metal-binding</keyword>